<dbReference type="HAMAP" id="MF_00135">
    <property type="entry name" value="PRAI"/>
    <property type="match status" value="1"/>
</dbReference>
<evidence type="ECO:0000256" key="4">
    <source>
        <dbReference type="ARBA" id="ARBA00022272"/>
    </source>
</evidence>
<dbReference type="InterPro" id="IPR001240">
    <property type="entry name" value="PRAI_dom"/>
</dbReference>
<dbReference type="EC" id="5.3.1.24" evidence="3 9"/>
<evidence type="ECO:0000313" key="12">
    <source>
        <dbReference type="Proteomes" id="UP000614811"/>
    </source>
</evidence>
<accession>A0A918RKN9</accession>
<protein>
    <recommendedName>
        <fullName evidence="4 9">N-(5'-phosphoribosyl)anthranilate isomerase</fullName>
        <shortName evidence="9">PRAI</shortName>
        <ecNumber evidence="3 9">5.3.1.24</ecNumber>
    </recommendedName>
</protein>
<evidence type="ECO:0000259" key="10">
    <source>
        <dbReference type="Pfam" id="PF00697"/>
    </source>
</evidence>
<evidence type="ECO:0000256" key="1">
    <source>
        <dbReference type="ARBA" id="ARBA00001164"/>
    </source>
</evidence>
<dbReference type="Pfam" id="PF00697">
    <property type="entry name" value="PRAI"/>
    <property type="match status" value="1"/>
</dbReference>
<dbReference type="InterPro" id="IPR013785">
    <property type="entry name" value="Aldolase_TIM"/>
</dbReference>
<dbReference type="GO" id="GO:0000162">
    <property type="term" value="P:L-tryptophan biosynthetic process"/>
    <property type="evidence" value="ECO:0007669"/>
    <property type="project" value="UniProtKB-UniRule"/>
</dbReference>
<dbReference type="PANTHER" id="PTHR42894">
    <property type="entry name" value="N-(5'-PHOSPHORIBOSYL)ANTHRANILATE ISOMERASE"/>
    <property type="match status" value="1"/>
</dbReference>
<comment type="caution">
    <text evidence="11">The sequence shown here is derived from an EMBL/GenBank/DDBJ whole genome shotgun (WGS) entry which is preliminary data.</text>
</comment>
<gene>
    <name evidence="9 11" type="primary">trpF</name>
    <name evidence="11" type="ORF">GCM10008090_07180</name>
</gene>
<evidence type="ECO:0000313" key="11">
    <source>
        <dbReference type="EMBL" id="GHA00744.1"/>
    </source>
</evidence>
<dbReference type="GO" id="GO:0004640">
    <property type="term" value="F:phosphoribosylanthranilate isomerase activity"/>
    <property type="evidence" value="ECO:0007669"/>
    <property type="project" value="UniProtKB-UniRule"/>
</dbReference>
<evidence type="ECO:0000256" key="8">
    <source>
        <dbReference type="ARBA" id="ARBA00023235"/>
    </source>
</evidence>
<dbReference type="Gene3D" id="3.20.20.70">
    <property type="entry name" value="Aldolase class I"/>
    <property type="match status" value="1"/>
</dbReference>
<proteinExistence type="inferred from homology"/>
<comment type="catalytic activity">
    <reaction evidence="1 9">
        <text>N-(5-phospho-beta-D-ribosyl)anthranilate = 1-(2-carboxyphenylamino)-1-deoxy-D-ribulose 5-phosphate</text>
        <dbReference type="Rhea" id="RHEA:21540"/>
        <dbReference type="ChEBI" id="CHEBI:18277"/>
        <dbReference type="ChEBI" id="CHEBI:58613"/>
        <dbReference type="EC" id="5.3.1.24"/>
    </reaction>
</comment>
<dbReference type="CDD" id="cd00405">
    <property type="entry name" value="PRAI"/>
    <property type="match status" value="1"/>
</dbReference>
<comment type="similarity">
    <text evidence="9">Belongs to the TrpF family.</text>
</comment>
<reference evidence="11" key="2">
    <citation type="submission" date="2020-09" db="EMBL/GenBank/DDBJ databases">
        <authorList>
            <person name="Sun Q."/>
            <person name="Kim S."/>
        </authorList>
    </citation>
    <scope>NUCLEOTIDE SEQUENCE</scope>
    <source>
        <strain evidence="11">KCTC 12711</strain>
    </source>
</reference>
<organism evidence="11 12">
    <name type="scientific">Arenicella chitinivorans</name>
    <dbReference type="NCBI Taxonomy" id="1329800"/>
    <lineage>
        <taxon>Bacteria</taxon>
        <taxon>Pseudomonadati</taxon>
        <taxon>Pseudomonadota</taxon>
        <taxon>Gammaproteobacteria</taxon>
        <taxon>Arenicellales</taxon>
        <taxon>Arenicellaceae</taxon>
        <taxon>Arenicella</taxon>
    </lineage>
</organism>
<sequence>MTDPLEVRHAVACGVDAIGVILHADSPRTISVTQAQKIRAVVPPFVSLVGVVVDCATEQVNQYIHTIGLDLVQLHGAEKPDAAEQLMRPYIKAIRAQSPDQVARDIARYPNAAAILLDPYVEGQHGGTGSVLSDALWPPSLGAQPTILAGGLSPKNIAARIRACSPYAVDVNSGVESAPGVKDPSKVAEMVARVFAEDAR</sequence>
<keyword evidence="12" id="KW-1185">Reference proteome</keyword>
<feature type="domain" description="N-(5'phosphoribosyl) anthranilate isomerase (PRAI)" evidence="10">
    <location>
        <begin position="6"/>
        <end position="191"/>
    </location>
</feature>
<dbReference type="SUPFAM" id="SSF51366">
    <property type="entry name" value="Ribulose-phoshate binding barrel"/>
    <property type="match status" value="1"/>
</dbReference>
<keyword evidence="5 9" id="KW-0028">Amino-acid biosynthesis</keyword>
<evidence type="ECO:0000256" key="5">
    <source>
        <dbReference type="ARBA" id="ARBA00022605"/>
    </source>
</evidence>
<evidence type="ECO:0000256" key="9">
    <source>
        <dbReference type="HAMAP-Rule" id="MF_00135"/>
    </source>
</evidence>
<keyword evidence="6 9" id="KW-0822">Tryptophan biosynthesis</keyword>
<evidence type="ECO:0000256" key="2">
    <source>
        <dbReference type="ARBA" id="ARBA00004664"/>
    </source>
</evidence>
<dbReference type="Proteomes" id="UP000614811">
    <property type="component" value="Unassembled WGS sequence"/>
</dbReference>
<evidence type="ECO:0000256" key="6">
    <source>
        <dbReference type="ARBA" id="ARBA00022822"/>
    </source>
</evidence>
<dbReference type="EMBL" id="BMXA01000001">
    <property type="protein sequence ID" value="GHA00744.1"/>
    <property type="molecule type" value="Genomic_DNA"/>
</dbReference>
<dbReference type="PANTHER" id="PTHR42894:SF1">
    <property type="entry name" value="N-(5'-PHOSPHORIBOSYL)ANTHRANILATE ISOMERASE"/>
    <property type="match status" value="1"/>
</dbReference>
<dbReference type="AlphaFoldDB" id="A0A918RKN9"/>
<comment type="pathway">
    <text evidence="2 9">Amino-acid biosynthesis; L-tryptophan biosynthesis; L-tryptophan from chorismate: step 3/5.</text>
</comment>
<dbReference type="InterPro" id="IPR011060">
    <property type="entry name" value="RibuloseP-bd_barrel"/>
</dbReference>
<keyword evidence="8 9" id="KW-0413">Isomerase</keyword>
<evidence type="ECO:0000256" key="7">
    <source>
        <dbReference type="ARBA" id="ARBA00023141"/>
    </source>
</evidence>
<dbReference type="InterPro" id="IPR044643">
    <property type="entry name" value="TrpF_fam"/>
</dbReference>
<name>A0A918RKN9_9GAMM</name>
<reference evidence="11" key="1">
    <citation type="journal article" date="2014" name="Int. J. Syst. Evol. Microbiol.">
        <title>Complete genome sequence of Corynebacterium casei LMG S-19264T (=DSM 44701T), isolated from a smear-ripened cheese.</title>
        <authorList>
            <consortium name="US DOE Joint Genome Institute (JGI-PGF)"/>
            <person name="Walter F."/>
            <person name="Albersmeier A."/>
            <person name="Kalinowski J."/>
            <person name="Ruckert C."/>
        </authorList>
    </citation>
    <scope>NUCLEOTIDE SEQUENCE</scope>
    <source>
        <strain evidence="11">KCTC 12711</strain>
    </source>
</reference>
<keyword evidence="7 9" id="KW-0057">Aromatic amino acid biosynthesis</keyword>
<evidence type="ECO:0000256" key="3">
    <source>
        <dbReference type="ARBA" id="ARBA00012572"/>
    </source>
</evidence>